<dbReference type="Proteomes" id="UP001157126">
    <property type="component" value="Unassembled WGS sequence"/>
</dbReference>
<feature type="domain" description="Polymerase beta nucleotidyltransferase" evidence="1">
    <location>
        <begin position="26"/>
        <end position="106"/>
    </location>
</feature>
<gene>
    <name evidence="2" type="ORF">GCM10025883_32850</name>
</gene>
<protein>
    <recommendedName>
        <fullName evidence="1">Polymerase beta nucleotidyltransferase domain-containing protein</fullName>
    </recommendedName>
</protein>
<accession>A0ABQ6ITI1</accession>
<reference evidence="3" key="1">
    <citation type="journal article" date="2019" name="Int. J. Syst. Evol. Microbiol.">
        <title>The Global Catalogue of Microorganisms (GCM) 10K type strain sequencing project: providing services to taxonomists for standard genome sequencing and annotation.</title>
        <authorList>
            <consortium name="The Broad Institute Genomics Platform"/>
            <consortium name="The Broad Institute Genome Sequencing Center for Infectious Disease"/>
            <person name="Wu L."/>
            <person name="Ma J."/>
        </authorList>
    </citation>
    <scope>NUCLEOTIDE SEQUENCE [LARGE SCALE GENOMIC DNA]</scope>
    <source>
        <strain evidence="3">NBRC 113072</strain>
    </source>
</reference>
<proteinExistence type="predicted"/>
<comment type="caution">
    <text evidence="2">The sequence shown here is derived from an EMBL/GenBank/DDBJ whole genome shotgun (WGS) entry which is preliminary data.</text>
</comment>
<dbReference type="Gene3D" id="3.30.460.10">
    <property type="entry name" value="Beta Polymerase, domain 2"/>
    <property type="match status" value="1"/>
</dbReference>
<dbReference type="RefSeq" id="WP_284304806.1">
    <property type="nucleotide sequence ID" value="NZ_BSUO01000001.1"/>
</dbReference>
<keyword evidence="3" id="KW-1185">Reference proteome</keyword>
<organism evidence="2 3">
    <name type="scientific">Mobilicoccus caccae</name>
    <dbReference type="NCBI Taxonomy" id="1859295"/>
    <lineage>
        <taxon>Bacteria</taxon>
        <taxon>Bacillati</taxon>
        <taxon>Actinomycetota</taxon>
        <taxon>Actinomycetes</taxon>
        <taxon>Micrococcales</taxon>
        <taxon>Dermatophilaceae</taxon>
        <taxon>Mobilicoccus</taxon>
    </lineage>
</organism>
<dbReference type="PANTHER" id="PTHR43852:SF2">
    <property type="entry name" value="PROTEIN ADENYLYLTRANSFERASE MNTA"/>
    <property type="match status" value="1"/>
</dbReference>
<dbReference type="PANTHER" id="PTHR43852">
    <property type="entry name" value="NUCLEOTIDYLTRANSFERASE"/>
    <property type="match status" value="1"/>
</dbReference>
<evidence type="ECO:0000313" key="3">
    <source>
        <dbReference type="Proteomes" id="UP001157126"/>
    </source>
</evidence>
<dbReference type="InterPro" id="IPR043519">
    <property type="entry name" value="NT_sf"/>
</dbReference>
<dbReference type="EMBL" id="BSUO01000001">
    <property type="protein sequence ID" value="GMA41240.1"/>
    <property type="molecule type" value="Genomic_DNA"/>
</dbReference>
<dbReference type="Pfam" id="PF18765">
    <property type="entry name" value="Polbeta"/>
    <property type="match status" value="1"/>
</dbReference>
<sequence>MSISVTDSLAHLEAAVANGRLGRACEEYGVELVTLFGSAHHGTDPHDVDMAVGFRHGIERDLLGVVGALAEFVPGDHLDVMDLDRAGPVARVEALVAARVLYEADAEVFNRREMQALGEYLDTAYLRESLIRELAR</sequence>
<dbReference type="InterPro" id="IPR052930">
    <property type="entry name" value="TA_antitoxin_MntA"/>
</dbReference>
<dbReference type="InterPro" id="IPR041633">
    <property type="entry name" value="Polbeta"/>
</dbReference>
<evidence type="ECO:0000313" key="2">
    <source>
        <dbReference type="EMBL" id="GMA41240.1"/>
    </source>
</evidence>
<evidence type="ECO:0000259" key="1">
    <source>
        <dbReference type="Pfam" id="PF18765"/>
    </source>
</evidence>
<name>A0ABQ6ITI1_9MICO</name>